<reference evidence="11" key="1">
    <citation type="submission" date="2018-06" db="EMBL/GenBank/DDBJ databases">
        <title>Description of a new Polynucleobacter species.</title>
        <authorList>
            <person name="Hahn M.W."/>
        </authorList>
    </citation>
    <scope>NUCLEOTIDE SEQUENCE [LARGE SCALE GENOMIC DNA]</scope>
    <source>
        <strain evidence="11">MG-25-Pas1-D2</strain>
    </source>
</reference>
<dbReference type="EMBL" id="CP030085">
    <property type="protein sequence ID" value="AWW49732.1"/>
    <property type="molecule type" value="Genomic_DNA"/>
</dbReference>
<gene>
    <name evidence="10" type="ORF">Pas1_04640</name>
</gene>
<keyword evidence="3" id="KW-1003">Cell membrane</keyword>
<evidence type="ECO:0000256" key="1">
    <source>
        <dbReference type="ARBA" id="ARBA00004377"/>
    </source>
</evidence>
<evidence type="ECO:0000313" key="11">
    <source>
        <dbReference type="Proteomes" id="UP000248592"/>
    </source>
</evidence>
<dbReference type="InterPro" id="IPR010279">
    <property type="entry name" value="YqjD/ElaB"/>
</dbReference>
<evidence type="ECO:0000256" key="2">
    <source>
        <dbReference type="ARBA" id="ARBA00010423"/>
    </source>
</evidence>
<dbReference type="PANTHER" id="PTHR35893:SF3">
    <property type="entry name" value="INNER MEMBRANE PROTEIN"/>
    <property type="match status" value="1"/>
</dbReference>
<feature type="domain" description="DUF883" evidence="9">
    <location>
        <begin position="83"/>
        <end position="112"/>
    </location>
</feature>
<evidence type="ECO:0000256" key="6">
    <source>
        <dbReference type="ARBA" id="ARBA00022989"/>
    </source>
</evidence>
<dbReference type="GO" id="GO:0043022">
    <property type="term" value="F:ribosome binding"/>
    <property type="evidence" value="ECO:0007669"/>
    <property type="project" value="InterPro"/>
</dbReference>
<dbReference type="RefSeq" id="WP_112204112.1">
    <property type="nucleotide sequence ID" value="NZ_CBCSBS010000001.1"/>
</dbReference>
<dbReference type="InterPro" id="IPR043605">
    <property type="entry name" value="DUF883_C"/>
</dbReference>
<evidence type="ECO:0000256" key="7">
    <source>
        <dbReference type="ARBA" id="ARBA00023136"/>
    </source>
</evidence>
<dbReference type="Pfam" id="PF05957">
    <property type="entry name" value="DUF883"/>
    <property type="match status" value="1"/>
</dbReference>
<keyword evidence="6" id="KW-1133">Transmembrane helix</keyword>
<proteinExistence type="inferred from homology"/>
<keyword evidence="7" id="KW-0472">Membrane</keyword>
<evidence type="ECO:0000256" key="5">
    <source>
        <dbReference type="ARBA" id="ARBA00022692"/>
    </source>
</evidence>
<organism evidence="10 11">
    <name type="scientific">Polynucleobacter paneuropaeus</name>
    <dbReference type="NCBI Taxonomy" id="2527775"/>
    <lineage>
        <taxon>Bacteria</taxon>
        <taxon>Pseudomonadati</taxon>
        <taxon>Pseudomonadota</taxon>
        <taxon>Betaproteobacteria</taxon>
        <taxon>Burkholderiales</taxon>
        <taxon>Burkholderiaceae</taxon>
        <taxon>Polynucleobacter</taxon>
    </lineage>
</organism>
<evidence type="ECO:0000313" key="10">
    <source>
        <dbReference type="EMBL" id="AWW49732.1"/>
    </source>
</evidence>
<accession>A0A2Z4JM19</accession>
<feature type="domain" description="DUF883" evidence="8">
    <location>
        <begin position="20"/>
        <end position="69"/>
    </location>
</feature>
<dbReference type="Pfam" id="PF19029">
    <property type="entry name" value="DUF883_C"/>
    <property type="match status" value="1"/>
</dbReference>
<name>A0A2Z4JM19_9BURK</name>
<dbReference type="PANTHER" id="PTHR35893">
    <property type="entry name" value="INNER MEMBRANE PROTEIN-RELATED"/>
    <property type="match status" value="1"/>
</dbReference>
<dbReference type="AlphaFoldDB" id="A0A2Z4JM19"/>
<evidence type="ECO:0000259" key="8">
    <source>
        <dbReference type="Pfam" id="PF05957"/>
    </source>
</evidence>
<evidence type="ECO:0000256" key="4">
    <source>
        <dbReference type="ARBA" id="ARBA00022519"/>
    </source>
</evidence>
<keyword evidence="4" id="KW-0997">Cell inner membrane</keyword>
<dbReference type="InterPro" id="IPR043604">
    <property type="entry name" value="DUF883_N"/>
</dbReference>
<dbReference type="Proteomes" id="UP000248592">
    <property type="component" value="Chromosome"/>
</dbReference>
<sequence>MTSHKTPSISTEHEPHASQQLVDDFKALIADAEALIKVSAEHGGEAMHSVRVKAQETLSTAKESLSEAQGLISEKAKEAAQEADVFVHEKPWQAVGIAAGAGLLIGLLISRR</sequence>
<protein>
    <submittedName>
        <fullName evidence="10">DUF883 domain-containing protein</fullName>
    </submittedName>
</protein>
<comment type="similarity">
    <text evidence="2">Belongs to the ElaB/YgaM/YqjD family.</text>
</comment>
<keyword evidence="5" id="KW-0812">Transmembrane</keyword>
<evidence type="ECO:0000256" key="3">
    <source>
        <dbReference type="ARBA" id="ARBA00022475"/>
    </source>
</evidence>
<comment type="subcellular location">
    <subcellularLocation>
        <location evidence="1">Cell inner membrane</location>
        <topology evidence="1">Single-pass membrane protein</topology>
    </subcellularLocation>
</comment>
<evidence type="ECO:0000259" key="9">
    <source>
        <dbReference type="Pfam" id="PF19029"/>
    </source>
</evidence>
<dbReference type="GO" id="GO:0005886">
    <property type="term" value="C:plasma membrane"/>
    <property type="evidence" value="ECO:0007669"/>
    <property type="project" value="UniProtKB-SubCell"/>
</dbReference>